<dbReference type="Pfam" id="PF12859">
    <property type="entry name" value="ANAPC1"/>
    <property type="match status" value="1"/>
</dbReference>
<comment type="caution">
    <text evidence="10">The sequence shown here is derived from an EMBL/GenBank/DDBJ whole genome shotgun (WGS) entry which is preliminary data.</text>
</comment>
<dbReference type="GO" id="GO:0007091">
    <property type="term" value="P:metaphase/anaphase transition of mitotic cell cycle"/>
    <property type="evidence" value="ECO:0007669"/>
    <property type="project" value="TreeGrafter"/>
</dbReference>
<feature type="compositionally biased region" description="Polar residues" evidence="6">
    <location>
        <begin position="310"/>
        <end position="326"/>
    </location>
</feature>
<proteinExistence type="inferred from homology"/>
<keyword evidence="3" id="KW-0677">Repeat</keyword>
<dbReference type="GO" id="GO:0031145">
    <property type="term" value="P:anaphase-promoting complex-dependent catabolic process"/>
    <property type="evidence" value="ECO:0007669"/>
    <property type="project" value="TreeGrafter"/>
</dbReference>
<evidence type="ECO:0000256" key="2">
    <source>
        <dbReference type="ARBA" id="ARBA00022618"/>
    </source>
</evidence>
<keyword evidence="5" id="KW-0131">Cell cycle</keyword>
<dbReference type="PANTHER" id="PTHR12827">
    <property type="entry name" value="MEIOTIC CHECKPOINT REGULATOR TSG24 FAMILY MEMBER"/>
    <property type="match status" value="1"/>
</dbReference>
<evidence type="ECO:0000256" key="1">
    <source>
        <dbReference type="ARBA" id="ARBA00010547"/>
    </source>
</evidence>
<evidence type="ECO:0000256" key="3">
    <source>
        <dbReference type="ARBA" id="ARBA00022737"/>
    </source>
</evidence>
<gene>
    <name evidence="10" type="ORF">A1Q2_01866</name>
</gene>
<name>K1W4Q2_TRIAC</name>
<dbReference type="Gene3D" id="1.25.10.10">
    <property type="entry name" value="Leucine-rich Repeat Variant"/>
    <property type="match status" value="2"/>
</dbReference>
<dbReference type="STRING" id="1220162.K1W4Q2"/>
<dbReference type="eggNOG" id="KOG1858">
    <property type="taxonomic scope" value="Eukaryota"/>
</dbReference>
<feature type="region of interest" description="Disordered" evidence="6">
    <location>
        <begin position="89"/>
        <end position="114"/>
    </location>
</feature>
<dbReference type="OMA" id="CHAALLD"/>
<dbReference type="GO" id="GO:0060090">
    <property type="term" value="F:molecular adaptor activity"/>
    <property type="evidence" value="ECO:0007669"/>
    <property type="project" value="TreeGrafter"/>
</dbReference>
<feature type="domain" description="Anaphase-promoting complex subunit 1 C-terminal" evidence="8">
    <location>
        <begin position="1612"/>
        <end position="1757"/>
    </location>
</feature>
<dbReference type="Proteomes" id="UP000006757">
    <property type="component" value="Unassembled WGS sequence"/>
</dbReference>
<dbReference type="EMBL" id="AMBO01000240">
    <property type="protein sequence ID" value="EKD03853.1"/>
    <property type="molecule type" value="Genomic_DNA"/>
</dbReference>
<reference evidence="10 11" key="1">
    <citation type="journal article" date="2012" name="Eukaryot. Cell">
        <title>Genome sequence of the Trichosporon asahii environmental strain CBS 8904.</title>
        <authorList>
            <person name="Yang R.Y."/>
            <person name="Li H.T."/>
            <person name="Zhu H."/>
            <person name="Zhou G.P."/>
            <person name="Wang M."/>
            <person name="Wang L."/>
        </authorList>
    </citation>
    <scope>NUCLEOTIDE SEQUENCE [LARGE SCALE GENOMIC DNA]</scope>
    <source>
        <strain evidence="10 11">CBS 8904</strain>
    </source>
</reference>
<dbReference type="GO" id="GO:0005680">
    <property type="term" value="C:anaphase-promoting complex"/>
    <property type="evidence" value="ECO:0007669"/>
    <property type="project" value="InterPro"/>
</dbReference>
<dbReference type="InParanoid" id="K1W4Q2"/>
<protein>
    <submittedName>
        <fullName evidence="10">Negative regulator of mitosis</fullName>
    </submittedName>
</protein>
<evidence type="ECO:0000259" key="9">
    <source>
        <dbReference type="Pfam" id="PF21282"/>
    </source>
</evidence>
<dbReference type="Pfam" id="PF21282">
    <property type="entry name" value="APC1_3rd"/>
    <property type="match status" value="1"/>
</dbReference>
<feature type="region of interest" description="Disordered" evidence="6">
    <location>
        <begin position="309"/>
        <end position="359"/>
    </location>
</feature>
<evidence type="ECO:0000313" key="11">
    <source>
        <dbReference type="Proteomes" id="UP000006757"/>
    </source>
</evidence>
<dbReference type="OrthoDB" id="26401at2759"/>
<evidence type="ECO:0000256" key="4">
    <source>
        <dbReference type="ARBA" id="ARBA00022776"/>
    </source>
</evidence>
<keyword evidence="11" id="KW-1185">Reference proteome</keyword>
<evidence type="ECO:0000259" key="7">
    <source>
        <dbReference type="Pfam" id="PF12859"/>
    </source>
</evidence>
<dbReference type="InterPro" id="IPR024990">
    <property type="entry name" value="Apc1"/>
</dbReference>
<dbReference type="FunCoup" id="K1W4Q2">
    <property type="interactions" value="515"/>
</dbReference>
<comment type="similarity">
    <text evidence="1">Belongs to the APC1 family.</text>
</comment>
<evidence type="ECO:0000259" key="8">
    <source>
        <dbReference type="Pfam" id="PF18122"/>
    </source>
</evidence>
<accession>K1W4Q2</accession>
<evidence type="ECO:0000313" key="10">
    <source>
        <dbReference type="EMBL" id="EKD03853.1"/>
    </source>
</evidence>
<sequence>MLQASVLGLGLSPGELTAARSHEFDPLSPGPSRLPRHTWARDVDCDEQLTWTSTEVTWSRGVELIRRFKFPQENQQILYALFARFRAPGDDGEPSNDDPPKRVNDETFGPFHTSQTAMWEEQAAGEWPRRGIMRCVVIVRERTAHIYFPTGEDVVAQLPFRFQACWPLDQGLLLQRELERREVKKSMRSVLPPAAGASVLDTLAEVEESTPDIPRLYTLLDVMSEMQYVADGRVNGMGDNARLVPAAPLSFVPPTQNVLFVSDSPYPFVVTYDTADNTIVFYRRVKIPIEEEELPTPATTARHLHPQELLAQNQMSPRELSDATSSRPRRSGRISLPRDPQAERRLSEAAPDPLDRTHRKSARFSIGSDFAVSATEPPSFNLTNGERPSRRPRNSNASERSRRMSNKAPDFGDFAKTALHMVAEDLRETTMLMGLDEDAKRSDRSEIVFDRVWSWKPNSPIDCDTARVFISENLTPESVFLNLLLTSDGSTTLFTFHVELRSERYIFTEVQATPCLAAAPIKSTRPALYDNLVLTLEGELVIDTCGLSARIPVGVPNVVPTDGRDEVARKLAISLSMVRDAGSDTDPRIIDLVDAVDSRVTAVYSDGDRARLGLDFTLPHGLTRRCLEALVYALPHNEFAEFLRDFLLNLQGQRLTSEVQWDTFASVLCSKCGLGGSADKKDILFSPSISGDAALNRLAERLRLPPESKSSASPVTPVPSAEQVLLLLHIVAQDCRLASSTECDLLSLAPLLMRFASALGRSDWLDYWRRLVPAALERATLAPQGTAQSFVMPILADTQALGKPDPWRQTELVGEIYQALSPKPGVTVEERARSTVSAMMDRNLSAAWLADLPFGVAMPIMEMVRVVQANPSMDQPPAYYAFINRPDLAAIYDHDRITTDLPVGPEASSDSMPTVGDIVKNTGDWKAVSFTSLPHVRFGLDRRLDEVERIMQTTRLRTVAMDDPKGVSRGMFTYGSRSTAITDTWSVQPIELTVKVLPRKEVIKAQLANDCVDWPCFHNGVSAALAFSPDCEGITASWIMSNRPKTSTSEHGGFLLGLGLKGHLRTFGSVHALTYLEPRHDFTSIGLLLGLGASFAGSTDTMVTKMLSLHTHALLPLGSMDLNQSALVQSAALVSLGLVYAGKKNHRMAEVTLNEIGRDEMPGVDGFSEYKEAYSFSAAMAFGLINLGKGGQTSSETERQFLAKLMPCIHGEAPSIDGLPEKRKHRYIDSTITSPGATLALGLMYLRTGRKDIADILEVPQTPIALESVRPEQLLIRTFARSLIMWNDVRGTMEWVDEQLPAFIQSLHHKHKRTSGMELNTELAYLNIVAGACLGIGLRYASTANEAAHSVILTFFGVLGKAAAGQSMTYEGRIRRNAARQALNIVTLALAVLMSGTGELGVLRRLRVSHGQEGAGVTYGSHMAMHMALGLLFLGRGYYTLGNSNLAIAAMAISFFPRFLPGPSDNKAYPQAFRHLWALAVEPRCLIARDVDTQESIFLPIKVKTRGHEGDQSLISPTLVAPFEMIETIIVDSPRYWPVQLNLDNKHHRASLVQTRTIWVKRKAGFLDYSDDPRGYRSMFVRAGTMSGFDLHYDLLSPAAPLQPPVSEVVSVIEAHADNPVYVMMAQRFSGDSTFETFLRSVLLECISLDKPEIISSYLSMVLAKPGPLSVEHLTQLSFLSRFYCSALFDKYATDRRHPLLRQPFIQALERKFAEEDAGSHHRSGRDVNVRNYFLGKAVQPTAAQALAIQLLRQNVPPLALLEALRQRAASANTTLDALELRTRAVVEAFLKTTPPWLGDHAEAPSCPESQVWKLDSMREALGAWTSAEL</sequence>
<dbReference type="InterPro" id="IPR011989">
    <property type="entry name" value="ARM-like"/>
</dbReference>
<evidence type="ECO:0000256" key="5">
    <source>
        <dbReference type="ARBA" id="ARBA00023306"/>
    </source>
</evidence>
<dbReference type="HOGENOM" id="CLU_001202_3_0_1"/>
<keyword evidence="2" id="KW-0132">Cell division</keyword>
<keyword evidence="4" id="KW-0498">Mitosis</keyword>
<dbReference type="GO" id="GO:0070979">
    <property type="term" value="P:protein K11-linked ubiquitination"/>
    <property type="evidence" value="ECO:0007669"/>
    <property type="project" value="TreeGrafter"/>
</dbReference>
<dbReference type="Pfam" id="PF18122">
    <property type="entry name" value="APC1_C"/>
    <property type="match status" value="1"/>
</dbReference>
<feature type="domain" description="Anaphase-promoting complex subunit 1 N-terminal" evidence="7">
    <location>
        <begin position="41"/>
        <end position="667"/>
    </location>
</feature>
<dbReference type="GO" id="GO:0051301">
    <property type="term" value="P:cell division"/>
    <property type="evidence" value="ECO:0007669"/>
    <property type="project" value="UniProtKB-KW"/>
</dbReference>
<feature type="region of interest" description="Disordered" evidence="6">
    <location>
        <begin position="375"/>
        <end position="410"/>
    </location>
</feature>
<evidence type="ECO:0000256" key="6">
    <source>
        <dbReference type="SAM" id="MobiDB-lite"/>
    </source>
</evidence>
<dbReference type="InterPro" id="IPR048971">
    <property type="entry name" value="Apc1_3rd"/>
</dbReference>
<feature type="domain" description="Anaphase-promoting complex subunit 1 beta-sandwich" evidence="9">
    <location>
        <begin position="1484"/>
        <end position="1562"/>
    </location>
</feature>
<dbReference type="PANTHER" id="PTHR12827:SF3">
    <property type="entry name" value="ANAPHASE-PROMOTING COMPLEX SUBUNIT 1"/>
    <property type="match status" value="1"/>
</dbReference>
<dbReference type="InterPro" id="IPR049255">
    <property type="entry name" value="Apc1_N"/>
</dbReference>
<dbReference type="InterPro" id="IPR041221">
    <property type="entry name" value="APC1_C"/>
</dbReference>
<organism evidence="10 11">
    <name type="scientific">Trichosporon asahii var. asahii (strain CBS 8904)</name>
    <name type="common">Yeast</name>
    <dbReference type="NCBI Taxonomy" id="1220162"/>
    <lineage>
        <taxon>Eukaryota</taxon>
        <taxon>Fungi</taxon>
        <taxon>Dikarya</taxon>
        <taxon>Basidiomycota</taxon>
        <taxon>Agaricomycotina</taxon>
        <taxon>Tremellomycetes</taxon>
        <taxon>Trichosporonales</taxon>
        <taxon>Trichosporonaceae</taxon>
        <taxon>Trichosporon</taxon>
    </lineage>
</organism>